<dbReference type="OrthoDB" id="496180at2759"/>
<protein>
    <submittedName>
        <fullName evidence="1">Uncharacterized protein</fullName>
    </submittedName>
</protein>
<keyword evidence="2" id="KW-1185">Reference proteome</keyword>
<proteinExistence type="predicted"/>
<dbReference type="Proteomes" id="UP000245207">
    <property type="component" value="Unassembled WGS sequence"/>
</dbReference>
<name>A0A2U1PK20_ARTAN</name>
<reference evidence="1 2" key="1">
    <citation type="journal article" date="2018" name="Mol. Plant">
        <title>The genome of Artemisia annua provides insight into the evolution of Asteraceae family and artemisinin biosynthesis.</title>
        <authorList>
            <person name="Shen Q."/>
            <person name="Zhang L."/>
            <person name="Liao Z."/>
            <person name="Wang S."/>
            <person name="Yan T."/>
            <person name="Shi P."/>
            <person name="Liu M."/>
            <person name="Fu X."/>
            <person name="Pan Q."/>
            <person name="Wang Y."/>
            <person name="Lv Z."/>
            <person name="Lu X."/>
            <person name="Zhang F."/>
            <person name="Jiang W."/>
            <person name="Ma Y."/>
            <person name="Chen M."/>
            <person name="Hao X."/>
            <person name="Li L."/>
            <person name="Tang Y."/>
            <person name="Lv G."/>
            <person name="Zhou Y."/>
            <person name="Sun X."/>
            <person name="Brodelius P.E."/>
            <person name="Rose J.K.C."/>
            <person name="Tang K."/>
        </authorList>
    </citation>
    <scope>NUCLEOTIDE SEQUENCE [LARGE SCALE GENOMIC DNA]</scope>
    <source>
        <strain evidence="2">cv. Huhao1</strain>
        <tissue evidence="1">Leaf</tissue>
    </source>
</reference>
<dbReference type="STRING" id="35608.A0A2U1PK20"/>
<accession>A0A2U1PK20</accession>
<evidence type="ECO:0000313" key="2">
    <source>
        <dbReference type="Proteomes" id="UP000245207"/>
    </source>
</evidence>
<dbReference type="AlphaFoldDB" id="A0A2U1PK20"/>
<evidence type="ECO:0000313" key="1">
    <source>
        <dbReference type="EMBL" id="PWA86079.1"/>
    </source>
</evidence>
<comment type="caution">
    <text evidence="1">The sequence shown here is derived from an EMBL/GenBank/DDBJ whole genome shotgun (WGS) entry which is preliminary data.</text>
</comment>
<dbReference type="EMBL" id="PKPP01001058">
    <property type="protein sequence ID" value="PWA86079.1"/>
    <property type="molecule type" value="Genomic_DNA"/>
</dbReference>
<sequence>MHLSEPYLLPLSVRTYTIVSGEGSHRLPHRKVVKQRSTGRKVEDPNLLESIRLTIINNLLKYHPESSARLAMGEAFGIQAPVKKLTHICMRAYESIGSDIMKFGMTAVYLFAIQYFTQMGGRMSVNSAEHVVPGINKKSAVVMVPETRSSSGVTVPEPAILQIGATGVPFLKVLWPTLTHLVLQK</sequence>
<organism evidence="1 2">
    <name type="scientific">Artemisia annua</name>
    <name type="common">Sweet wormwood</name>
    <dbReference type="NCBI Taxonomy" id="35608"/>
    <lineage>
        <taxon>Eukaryota</taxon>
        <taxon>Viridiplantae</taxon>
        <taxon>Streptophyta</taxon>
        <taxon>Embryophyta</taxon>
        <taxon>Tracheophyta</taxon>
        <taxon>Spermatophyta</taxon>
        <taxon>Magnoliopsida</taxon>
        <taxon>eudicotyledons</taxon>
        <taxon>Gunneridae</taxon>
        <taxon>Pentapetalae</taxon>
        <taxon>asterids</taxon>
        <taxon>campanulids</taxon>
        <taxon>Asterales</taxon>
        <taxon>Asteraceae</taxon>
        <taxon>Asteroideae</taxon>
        <taxon>Anthemideae</taxon>
        <taxon>Artemisiinae</taxon>
        <taxon>Artemisia</taxon>
    </lineage>
</organism>
<gene>
    <name evidence="1" type="ORF">CTI12_AA144360</name>
</gene>